<evidence type="ECO:0000256" key="1">
    <source>
        <dbReference type="ARBA" id="ARBA00010487"/>
    </source>
</evidence>
<evidence type="ECO:0000313" key="4">
    <source>
        <dbReference type="Proteomes" id="UP001619887"/>
    </source>
</evidence>
<dbReference type="Pfam" id="PF04791">
    <property type="entry name" value="LMBR1"/>
    <property type="match status" value="2"/>
</dbReference>
<feature type="transmembrane region" description="Helical" evidence="2">
    <location>
        <begin position="152"/>
        <end position="173"/>
    </location>
</feature>
<evidence type="ECO:0000256" key="2">
    <source>
        <dbReference type="SAM" id="Phobius"/>
    </source>
</evidence>
<dbReference type="EMBL" id="JBIYXZ010002090">
    <property type="protein sequence ID" value="KAL3040362.1"/>
    <property type="molecule type" value="Genomic_DNA"/>
</dbReference>
<keyword evidence="2" id="KW-0472">Membrane</keyword>
<gene>
    <name evidence="3" type="ORF">OYC64_011400</name>
</gene>
<comment type="caution">
    <text evidence="3">The sequence shown here is derived from an EMBL/GenBank/DDBJ whole genome shotgun (WGS) entry which is preliminary data.</text>
</comment>
<dbReference type="PANTHER" id="PTHR12625:SF1">
    <property type="entry name" value="LIMB REGION 1 PROTEIN HOMOLOG"/>
    <property type="match status" value="1"/>
</dbReference>
<feature type="transmembrane region" description="Helical" evidence="2">
    <location>
        <begin position="388"/>
        <end position="408"/>
    </location>
</feature>
<feature type="transmembrane region" description="Helical" evidence="2">
    <location>
        <begin position="20"/>
        <end position="39"/>
    </location>
</feature>
<feature type="transmembrane region" description="Helical" evidence="2">
    <location>
        <begin position="296"/>
        <end position="325"/>
    </location>
</feature>
<protein>
    <recommendedName>
        <fullName evidence="5">Limb region 1 protein homolog</fullName>
    </recommendedName>
</protein>
<dbReference type="InterPro" id="IPR008075">
    <property type="entry name" value="LIMR"/>
</dbReference>
<keyword evidence="4" id="KW-1185">Reference proteome</keyword>
<dbReference type="AlphaFoldDB" id="A0ABD2FF59"/>
<dbReference type="PRINTS" id="PR01692">
    <property type="entry name" value="LIPOCALINIMR"/>
</dbReference>
<reference evidence="3 4" key="1">
    <citation type="journal article" date="2022" name="G3 (Bethesda)">
        <title>Evaluating Illumina-, Nanopore-, and PacBio-based genome assembly strategies with the bald notothen, Trematomus borchgrevinki.</title>
        <authorList>
            <person name="Rayamajhi N."/>
            <person name="Cheng C.C."/>
            <person name="Catchen J.M."/>
        </authorList>
    </citation>
    <scope>NUCLEOTIDE SEQUENCE [LARGE SCALE GENOMIC DNA]</scope>
    <source>
        <strain evidence="3">AGRC-2024</strain>
    </source>
</reference>
<feature type="transmembrane region" description="Helical" evidence="2">
    <location>
        <begin position="428"/>
        <end position="451"/>
    </location>
</feature>
<feature type="transmembrane region" description="Helical" evidence="2">
    <location>
        <begin position="193"/>
        <end position="214"/>
    </location>
</feature>
<organism evidence="3 4">
    <name type="scientific">Pagothenia borchgrevinki</name>
    <name type="common">Bald rockcod</name>
    <name type="synonym">Trematomus borchgrevinki</name>
    <dbReference type="NCBI Taxonomy" id="8213"/>
    <lineage>
        <taxon>Eukaryota</taxon>
        <taxon>Metazoa</taxon>
        <taxon>Chordata</taxon>
        <taxon>Craniata</taxon>
        <taxon>Vertebrata</taxon>
        <taxon>Euteleostomi</taxon>
        <taxon>Actinopterygii</taxon>
        <taxon>Neopterygii</taxon>
        <taxon>Teleostei</taxon>
        <taxon>Neoteleostei</taxon>
        <taxon>Acanthomorphata</taxon>
        <taxon>Eupercaria</taxon>
        <taxon>Perciformes</taxon>
        <taxon>Notothenioidei</taxon>
        <taxon>Nototheniidae</taxon>
        <taxon>Pagothenia</taxon>
    </lineage>
</organism>
<dbReference type="InterPro" id="IPR006876">
    <property type="entry name" value="LMBR1-like_membr_prot"/>
</dbReference>
<name>A0ABD2FF59_PAGBO</name>
<comment type="similarity">
    <text evidence="1">Belongs to the LIMR family.</text>
</comment>
<feature type="transmembrane region" description="Helical" evidence="2">
    <location>
        <begin position="104"/>
        <end position="132"/>
    </location>
</feature>
<dbReference type="Proteomes" id="UP001619887">
    <property type="component" value="Unassembled WGS sequence"/>
</dbReference>
<proteinExistence type="inferred from homology"/>
<sequence>MEEDDVSIREQNFHSQVREYIICFLLFAVLYIVSYCIITRYKRKSGEYDHEDEDAVVNRISLYLCTFTLAVSGGAVFLLPFSIISNEILLSFPKNYYIQWLNGSLIHGLWNLVSLFSNLCLFVLMPFAYFFLESEGFAGSKKGIRARILETFVMLFLLALLILGIVWVASALIDNDPASMESLYDLWEFYLPYLYSCISLMGGLLLLMCTPVGLSRMFSIMGQLLVKPTILEDLDEQIYCIHLQEEALQRRLNGTCSHAYTRGSFTHQLNKELDNIRNLKNKLERRKKASGWEKNLLYPIVMLILLAGTTISVLMVVFNILYLLVDETAMPKGSTDRGIGNTSLSTFGLAQAVLEIILMFYLMVSSVVGFYSLRVFQSLTPRNDDTTMTTIIGCCVSILVLSSALPVMSRTLGITRFDLLGDFGRFNWLGNFYIVLSYNMLFAVVTTLCLVRKFTSAVREELLKALGLDKLQLSNSPTDPESGKLSANGHQKTL</sequence>
<evidence type="ECO:0000313" key="3">
    <source>
        <dbReference type="EMBL" id="KAL3040362.1"/>
    </source>
</evidence>
<feature type="transmembrane region" description="Helical" evidence="2">
    <location>
        <begin position="60"/>
        <end position="84"/>
    </location>
</feature>
<accession>A0ABD2FF59</accession>
<evidence type="ECO:0008006" key="5">
    <source>
        <dbReference type="Google" id="ProtNLM"/>
    </source>
</evidence>
<reference evidence="3 4" key="2">
    <citation type="journal article" date="2024" name="G3 (Bethesda)">
        <title>The genome of the cryopelagic Antarctic bald notothen, Trematomus borchgrevinki.</title>
        <authorList>
            <person name="Rayamajhi N."/>
            <person name="Rivera-Colon A.G."/>
            <person name="Minhas B.F."/>
            <person name="Cheng C.C."/>
            <person name="Catchen J.M."/>
        </authorList>
    </citation>
    <scope>NUCLEOTIDE SEQUENCE [LARGE SCALE GENOMIC DNA]</scope>
    <source>
        <strain evidence="3">AGRC-2024</strain>
    </source>
</reference>
<keyword evidence="2" id="KW-1133">Transmembrane helix</keyword>
<dbReference type="PANTHER" id="PTHR12625">
    <property type="entry name" value="LIPOCALIN-1 INTERACTING MEMBRANE RECEPTOR LIMR"/>
    <property type="match status" value="1"/>
</dbReference>
<feature type="transmembrane region" description="Helical" evidence="2">
    <location>
        <begin position="352"/>
        <end position="376"/>
    </location>
</feature>
<keyword evidence="2" id="KW-0812">Transmembrane</keyword>